<dbReference type="Proteomes" id="UP000886744">
    <property type="component" value="Unassembled WGS sequence"/>
</dbReference>
<evidence type="ECO:0000313" key="2">
    <source>
        <dbReference type="EMBL" id="HIR63071.1"/>
    </source>
</evidence>
<feature type="chain" id="PRO_5038690656" description="Membrane protein involved in aromatic hydrocarbon degradation" evidence="1">
    <location>
        <begin position="22"/>
        <end position="524"/>
    </location>
</feature>
<proteinExistence type="predicted"/>
<gene>
    <name evidence="2" type="ORF">IAC94_06075</name>
</gene>
<accession>A0A9D1E1S2</accession>
<evidence type="ECO:0008006" key="4">
    <source>
        <dbReference type="Google" id="ProtNLM"/>
    </source>
</evidence>
<reference evidence="2" key="1">
    <citation type="submission" date="2020-10" db="EMBL/GenBank/DDBJ databases">
        <authorList>
            <person name="Gilroy R."/>
        </authorList>
    </citation>
    <scope>NUCLEOTIDE SEQUENCE</scope>
    <source>
        <strain evidence="2">ChiHjej13B12-12457</strain>
    </source>
</reference>
<dbReference type="SUPFAM" id="SSF56935">
    <property type="entry name" value="Porins"/>
    <property type="match status" value="1"/>
</dbReference>
<reference evidence="2" key="2">
    <citation type="journal article" date="2021" name="PeerJ">
        <title>Extensive microbial diversity within the chicken gut microbiome revealed by metagenomics and culture.</title>
        <authorList>
            <person name="Gilroy R."/>
            <person name="Ravi A."/>
            <person name="Getino M."/>
            <person name="Pursley I."/>
            <person name="Horton D.L."/>
            <person name="Alikhan N.F."/>
            <person name="Baker D."/>
            <person name="Gharbi K."/>
            <person name="Hall N."/>
            <person name="Watson M."/>
            <person name="Adriaenssens E.M."/>
            <person name="Foster-Nyarko E."/>
            <person name="Jarju S."/>
            <person name="Secka A."/>
            <person name="Antonio M."/>
            <person name="Oren A."/>
            <person name="Chaudhuri R.R."/>
            <person name="La Ragione R."/>
            <person name="Hildebrand F."/>
            <person name="Pallen M.J."/>
        </authorList>
    </citation>
    <scope>NUCLEOTIDE SEQUENCE</scope>
    <source>
        <strain evidence="2">ChiHjej13B12-12457</strain>
    </source>
</reference>
<dbReference type="EMBL" id="DVHI01000074">
    <property type="protein sequence ID" value="HIR63071.1"/>
    <property type="molecule type" value="Genomic_DNA"/>
</dbReference>
<evidence type="ECO:0000313" key="3">
    <source>
        <dbReference type="Proteomes" id="UP000886744"/>
    </source>
</evidence>
<protein>
    <recommendedName>
        <fullName evidence="4">Membrane protein involved in aromatic hydrocarbon degradation</fullName>
    </recommendedName>
</protein>
<dbReference type="AlphaFoldDB" id="A0A9D1E1S2"/>
<comment type="caution">
    <text evidence="2">The sequence shown here is derived from an EMBL/GenBank/DDBJ whole genome shotgun (WGS) entry which is preliminary data.</text>
</comment>
<evidence type="ECO:0000256" key="1">
    <source>
        <dbReference type="SAM" id="SignalP"/>
    </source>
</evidence>
<feature type="signal peptide" evidence="1">
    <location>
        <begin position="1"/>
        <end position="21"/>
    </location>
</feature>
<organism evidence="2 3">
    <name type="scientific">Candidatus Coprenecus avistercoris</name>
    <dbReference type="NCBI Taxonomy" id="2840730"/>
    <lineage>
        <taxon>Bacteria</taxon>
        <taxon>Pseudomonadati</taxon>
        <taxon>Bacteroidota</taxon>
        <taxon>Bacteroidia</taxon>
        <taxon>Bacteroidales</taxon>
        <taxon>Rikenellaceae</taxon>
        <taxon>Rikenellaceae incertae sedis</taxon>
        <taxon>Candidatus Coprenecus</taxon>
    </lineage>
</organism>
<keyword evidence="1" id="KW-0732">Signal</keyword>
<sequence length="524" mass="57468">MYRKISIIAWVLILGAIQAHAQLTPSYTFNALQFSSQYYDGTARSLAMGNAMTALGGDLGALAYNPAASGVYRYGEFTVTPSIYSAATSTSFLGSNTNDSRTRFALSNIGWIGTFETGRTRGLLNINVGITANQTNNFAFSSSGSGAQSGTSYLGSLAASVPQGVLGYDMDMYDDYDDYPFYNSGASWTQVLAWNGGLLDTLAADPSFFLGATENLYEDENGNPVIASPENLTQSFRRQKTGYVQDIVFNISGNVDNIFFFGINLTLQSIWANEYTSISERADDPSRFQTGFSRFTREYQMTTSGLGVDVSAGFIVRPVAGLTIGGSISTPDWMFLNESWQETVSGSTGTFGDSKISSPVGSYSYRVRAPFKWNLGLGYTVGSFMAIGVDYERADYSSIRMSSTGGDRSVFSAENDYMNDYYQAVNNIRAGLELWPHKQVAVRLGYDWYSSSERDFDNTRHYASAGLGFRTAGGFFIDAAYQQLCNKVDNLFSLYENYAEGAPAPVVKESSRNWKVLLTLGWRF</sequence>
<name>A0A9D1E1S2_9BACT</name>
<dbReference type="Gene3D" id="2.40.160.60">
    <property type="entry name" value="Outer membrane protein transport protein (OMPP1/FadL/TodX)"/>
    <property type="match status" value="1"/>
</dbReference>